<evidence type="ECO:0000313" key="3">
    <source>
        <dbReference type="Proteomes" id="UP000578112"/>
    </source>
</evidence>
<dbReference type="AlphaFoldDB" id="A0A7W7HZP9"/>
<sequence length="435" mass="45413">MRHPVRTVLVVSVSALALLATGAVFGLREQPAPAPAAAPARVHTDRLADSIARAQDRLRTLPRDHETWAALGLAYVEQARITADPGLYPKAEGALRRSLAVRGKDNPAALAGLGALANARHDFAAARTFATDALRDNPYDASAYGVLADAHTQLGDAAAATAAVQRMLDLRPGLAAYARASYDLEQRGRLTEARDLMRRALYAAVDPADIAFCRAQLGDLALFSGDLPGATAEYTAGLAADPGYQPLLRGRARVAAAAGDPAAALADAAAVAARTPTPDTLMEYAELLRLAGRTAEAGRQLTLAGAAHRIFVANGGRDDLTAALLALAAGDADAAVTAARAEWKRRPFAEVADVLGRALHAAGRDAEALPYARRAAELGPRNASYAYHLAIVSLSAGDRAKARAELVRVRDLNPYFSPADGPTAARALSALEARP</sequence>
<dbReference type="SMART" id="SM00028">
    <property type="entry name" value="TPR"/>
    <property type="match status" value="6"/>
</dbReference>
<keyword evidence="1" id="KW-0802">TPR repeat</keyword>
<dbReference type="PROSITE" id="PS50005">
    <property type="entry name" value="TPR"/>
    <property type="match status" value="1"/>
</dbReference>
<proteinExistence type="predicted"/>
<dbReference type="InterPro" id="IPR019734">
    <property type="entry name" value="TPR_rpt"/>
</dbReference>
<accession>A0A7W7HZP9</accession>
<gene>
    <name evidence="2" type="ORF">BJ971_004306</name>
</gene>
<dbReference type="Gene3D" id="1.25.40.10">
    <property type="entry name" value="Tetratricopeptide repeat domain"/>
    <property type="match status" value="2"/>
</dbReference>
<evidence type="ECO:0000256" key="1">
    <source>
        <dbReference type="PROSITE-ProRule" id="PRU00339"/>
    </source>
</evidence>
<organism evidence="2 3">
    <name type="scientific">Actinoplanes digitatis</name>
    <dbReference type="NCBI Taxonomy" id="1868"/>
    <lineage>
        <taxon>Bacteria</taxon>
        <taxon>Bacillati</taxon>
        <taxon>Actinomycetota</taxon>
        <taxon>Actinomycetes</taxon>
        <taxon>Micromonosporales</taxon>
        <taxon>Micromonosporaceae</taxon>
        <taxon>Actinoplanes</taxon>
    </lineage>
</organism>
<name>A0A7W7HZP9_9ACTN</name>
<keyword evidence="3" id="KW-1185">Reference proteome</keyword>
<dbReference type="InterPro" id="IPR011990">
    <property type="entry name" value="TPR-like_helical_dom_sf"/>
</dbReference>
<dbReference type="RefSeq" id="WP_184995016.1">
    <property type="nucleotide sequence ID" value="NZ_BOMK01000020.1"/>
</dbReference>
<feature type="repeat" description="TPR" evidence="1">
    <location>
        <begin position="349"/>
        <end position="382"/>
    </location>
</feature>
<evidence type="ECO:0000313" key="2">
    <source>
        <dbReference type="EMBL" id="MBB4763750.1"/>
    </source>
</evidence>
<dbReference type="Proteomes" id="UP000578112">
    <property type="component" value="Unassembled WGS sequence"/>
</dbReference>
<comment type="caution">
    <text evidence="2">The sequence shown here is derived from an EMBL/GenBank/DDBJ whole genome shotgun (WGS) entry which is preliminary data.</text>
</comment>
<protein>
    <submittedName>
        <fullName evidence="2">Tetratricopeptide (TPR) repeat protein</fullName>
    </submittedName>
</protein>
<reference evidence="2 3" key="1">
    <citation type="submission" date="2020-08" db="EMBL/GenBank/DDBJ databases">
        <title>Sequencing the genomes of 1000 actinobacteria strains.</title>
        <authorList>
            <person name="Klenk H.-P."/>
        </authorList>
    </citation>
    <scope>NUCLEOTIDE SEQUENCE [LARGE SCALE GENOMIC DNA]</scope>
    <source>
        <strain evidence="2 3">DSM 43149</strain>
    </source>
</reference>
<dbReference type="EMBL" id="JACHNH010000001">
    <property type="protein sequence ID" value="MBB4763750.1"/>
    <property type="molecule type" value="Genomic_DNA"/>
</dbReference>
<dbReference type="SUPFAM" id="SSF48452">
    <property type="entry name" value="TPR-like"/>
    <property type="match status" value="2"/>
</dbReference>